<gene>
    <name evidence="1" type="ORF">Pfra01_001936800</name>
</gene>
<evidence type="ECO:0000313" key="2">
    <source>
        <dbReference type="Proteomes" id="UP001165121"/>
    </source>
</evidence>
<dbReference type="EMBL" id="BSXT01002504">
    <property type="protein sequence ID" value="GMF49230.1"/>
    <property type="molecule type" value="Genomic_DNA"/>
</dbReference>
<proteinExistence type="predicted"/>
<name>A0A9W6Y036_9STRA</name>
<keyword evidence="2" id="KW-1185">Reference proteome</keyword>
<organism evidence="1 2">
    <name type="scientific">Phytophthora fragariaefolia</name>
    <dbReference type="NCBI Taxonomy" id="1490495"/>
    <lineage>
        <taxon>Eukaryota</taxon>
        <taxon>Sar</taxon>
        <taxon>Stramenopiles</taxon>
        <taxon>Oomycota</taxon>
        <taxon>Peronosporomycetes</taxon>
        <taxon>Peronosporales</taxon>
        <taxon>Peronosporaceae</taxon>
        <taxon>Phytophthora</taxon>
    </lineage>
</organism>
<dbReference type="AlphaFoldDB" id="A0A9W6Y036"/>
<protein>
    <submittedName>
        <fullName evidence="1">Unnamed protein product</fullName>
    </submittedName>
</protein>
<evidence type="ECO:0000313" key="1">
    <source>
        <dbReference type="EMBL" id="GMF49230.1"/>
    </source>
</evidence>
<accession>A0A9W6Y036</accession>
<dbReference type="Proteomes" id="UP001165121">
    <property type="component" value="Unassembled WGS sequence"/>
</dbReference>
<sequence length="99" mass="10903">MFCPASTLRGMHTVLVNNNSSRNSVVRVSPGSTVHWHVSIPYRDRSQLETIDRSEVETGTTLGYINNYKSCMLLLSGSKMKGSTSGLDLALPVSTFHMQ</sequence>
<comment type="caution">
    <text evidence="1">The sequence shown here is derived from an EMBL/GenBank/DDBJ whole genome shotgun (WGS) entry which is preliminary data.</text>
</comment>
<reference evidence="1" key="1">
    <citation type="submission" date="2023-04" db="EMBL/GenBank/DDBJ databases">
        <title>Phytophthora fragariaefolia NBRC 109709.</title>
        <authorList>
            <person name="Ichikawa N."/>
            <person name="Sato H."/>
            <person name="Tonouchi N."/>
        </authorList>
    </citation>
    <scope>NUCLEOTIDE SEQUENCE</scope>
    <source>
        <strain evidence="1">NBRC 109709</strain>
    </source>
</reference>